<sequence>MTIFGNRDCRHGETQAATADTALAEQAAVVLPRAFAPHTRRVVLRVQGGEEIVVGRADGREPAVQIAREMVKHIEQAATRGEWPQVDERFIRPGAIVSVDVQRAE</sequence>
<evidence type="ECO:0000313" key="1">
    <source>
        <dbReference type="EMBL" id="RDI75781.1"/>
    </source>
</evidence>
<proteinExistence type="predicted"/>
<dbReference type="Proteomes" id="UP000254134">
    <property type="component" value="Unassembled WGS sequence"/>
</dbReference>
<reference evidence="1 2" key="1">
    <citation type="submission" date="2018-07" db="EMBL/GenBank/DDBJ databases">
        <title>High-quality-draft genome sequence of Gaiella occulta.</title>
        <authorList>
            <person name="Severino R."/>
            <person name="Froufe H.J.C."/>
            <person name="Rainey F.A."/>
            <person name="Barroso C."/>
            <person name="Albuquerque L."/>
            <person name="Lobo-Da-Cunha A."/>
            <person name="Da Costa M.S."/>
            <person name="Egas C."/>
        </authorList>
    </citation>
    <scope>NUCLEOTIDE SEQUENCE [LARGE SCALE GENOMIC DNA]</scope>
    <source>
        <strain evidence="1 2">F2-233</strain>
    </source>
</reference>
<accession>A0A7M2Z0G7</accession>
<dbReference type="EMBL" id="QQZY01000001">
    <property type="protein sequence ID" value="RDI75781.1"/>
    <property type="molecule type" value="Genomic_DNA"/>
</dbReference>
<name>A0A7M2Z0G7_9ACTN</name>
<protein>
    <submittedName>
        <fullName evidence="1">Uncharacterized protein</fullName>
    </submittedName>
</protein>
<organism evidence="1 2">
    <name type="scientific">Gaiella occulta</name>
    <dbReference type="NCBI Taxonomy" id="1002870"/>
    <lineage>
        <taxon>Bacteria</taxon>
        <taxon>Bacillati</taxon>
        <taxon>Actinomycetota</taxon>
        <taxon>Thermoleophilia</taxon>
        <taxon>Gaiellales</taxon>
        <taxon>Gaiellaceae</taxon>
        <taxon>Gaiella</taxon>
    </lineage>
</organism>
<comment type="caution">
    <text evidence="1">The sequence shown here is derived from an EMBL/GenBank/DDBJ whole genome shotgun (WGS) entry which is preliminary data.</text>
</comment>
<evidence type="ECO:0000313" key="2">
    <source>
        <dbReference type="Proteomes" id="UP000254134"/>
    </source>
</evidence>
<dbReference type="AlphaFoldDB" id="A0A7M2Z0G7"/>
<dbReference type="RefSeq" id="WP_114794671.1">
    <property type="nucleotide sequence ID" value="NZ_QQZY01000001.1"/>
</dbReference>
<gene>
    <name evidence="1" type="ORF">Gocc_0200</name>
</gene>
<keyword evidence="2" id="KW-1185">Reference proteome</keyword>
<reference evidence="2" key="2">
    <citation type="journal article" date="2019" name="MicrobiologyOpen">
        <title>High-quality draft genome sequence of Gaiella occulta isolated from a 150 meter deep mineral water borehole and comparison with the genome sequences of other deep-branching lineages of the phylum Actinobacteria.</title>
        <authorList>
            <person name="Severino R."/>
            <person name="Froufe H.J.C."/>
            <person name="Barroso C."/>
            <person name="Albuquerque L."/>
            <person name="Lobo-da-Cunha A."/>
            <person name="da Costa M.S."/>
            <person name="Egas C."/>
        </authorList>
    </citation>
    <scope>NUCLEOTIDE SEQUENCE [LARGE SCALE GENOMIC DNA]</scope>
    <source>
        <strain evidence="2">F2-233</strain>
    </source>
</reference>